<organism evidence="2 3">
    <name type="scientific">Enterobacter agglomerans</name>
    <name type="common">Erwinia herbicola</name>
    <name type="synonym">Pantoea agglomerans</name>
    <dbReference type="NCBI Taxonomy" id="549"/>
    <lineage>
        <taxon>Bacteria</taxon>
        <taxon>Pseudomonadati</taxon>
        <taxon>Pseudomonadota</taxon>
        <taxon>Gammaproteobacteria</taxon>
        <taxon>Enterobacterales</taxon>
        <taxon>Erwiniaceae</taxon>
        <taxon>Pantoea</taxon>
        <taxon>Pantoea agglomerans group</taxon>
    </lineage>
</organism>
<accession>A0A379AJH2</accession>
<dbReference type="InterPro" id="IPR003615">
    <property type="entry name" value="HNH_nuc"/>
</dbReference>
<keyword evidence="2" id="KW-0378">Hydrolase</keyword>
<dbReference type="CDD" id="cd00085">
    <property type="entry name" value="HNHc"/>
    <property type="match status" value="1"/>
</dbReference>
<feature type="domain" description="HNH" evidence="1">
    <location>
        <begin position="38"/>
        <end position="87"/>
    </location>
</feature>
<dbReference type="GO" id="GO:0004519">
    <property type="term" value="F:endonuclease activity"/>
    <property type="evidence" value="ECO:0007669"/>
    <property type="project" value="UniProtKB-KW"/>
</dbReference>
<evidence type="ECO:0000313" key="3">
    <source>
        <dbReference type="Proteomes" id="UP000254640"/>
    </source>
</evidence>
<dbReference type="Proteomes" id="UP000254640">
    <property type="component" value="Unassembled WGS sequence"/>
</dbReference>
<dbReference type="Pfam" id="PF01844">
    <property type="entry name" value="HNH"/>
    <property type="match status" value="1"/>
</dbReference>
<evidence type="ECO:0000313" key="2">
    <source>
        <dbReference type="EMBL" id="SUB17977.1"/>
    </source>
</evidence>
<proteinExistence type="predicted"/>
<protein>
    <submittedName>
        <fullName evidence="2">HNH endonuclease</fullName>
    </submittedName>
</protein>
<keyword evidence="2" id="KW-0540">Nuclease</keyword>
<keyword evidence="2" id="KW-0255">Endonuclease</keyword>
<dbReference type="GO" id="GO:0003676">
    <property type="term" value="F:nucleic acid binding"/>
    <property type="evidence" value="ECO:0007669"/>
    <property type="project" value="InterPro"/>
</dbReference>
<dbReference type="GO" id="GO:0008270">
    <property type="term" value="F:zinc ion binding"/>
    <property type="evidence" value="ECO:0007669"/>
    <property type="project" value="InterPro"/>
</dbReference>
<reference evidence="2 3" key="1">
    <citation type="submission" date="2018-06" db="EMBL/GenBank/DDBJ databases">
        <authorList>
            <consortium name="Pathogen Informatics"/>
            <person name="Doyle S."/>
        </authorList>
    </citation>
    <scope>NUCLEOTIDE SEQUENCE [LARGE SCALE GENOMIC DNA]</scope>
    <source>
        <strain evidence="2 3">NCTC9381</strain>
    </source>
</reference>
<evidence type="ECO:0000259" key="1">
    <source>
        <dbReference type="Pfam" id="PF01844"/>
    </source>
</evidence>
<dbReference type="Gene3D" id="1.10.30.50">
    <property type="match status" value="1"/>
</dbReference>
<gene>
    <name evidence="2" type="ORF">NCTC9381_03919</name>
</gene>
<dbReference type="InterPro" id="IPR002711">
    <property type="entry name" value="HNH"/>
</dbReference>
<name>A0A379AJH2_ENTAG</name>
<dbReference type="EMBL" id="UGSO01000001">
    <property type="protein sequence ID" value="SUB17977.1"/>
    <property type="molecule type" value="Genomic_DNA"/>
</dbReference>
<dbReference type="AlphaFoldDB" id="A0A379AJH2"/>
<keyword evidence="3" id="KW-1185">Reference proteome</keyword>
<sequence length="176" mass="20903">MFYSKLKRQKSYEKKKDGSYYAYNHYKEAIIQDCLESCVYCDVHYREHAFEGMQLDHFRPQDYFKEHINNPENLVLSCPKCNRLKSNHWPGDKKDFNKPSHDGVIGFIDPFVEDIQEYYCVDSKGFLQALKEPAPYVIEILDLNRPSRIKVRQLRIIRSLLSKALKDIDNRVDFSI</sequence>